<gene>
    <name evidence="1" type="ORF">ECH7EC869_0969</name>
</gene>
<dbReference type="Proteomes" id="UP000004641">
    <property type="component" value="Unassembled WGS sequence"/>
</dbReference>
<dbReference type="AntiFam" id="ANF00065">
    <property type="entry name" value="Translation of REP sequence"/>
</dbReference>
<reference evidence="1 2" key="1">
    <citation type="journal article" date="2011" name="Appl. Environ. Microbiol.">
        <title>Genome signatures of Escherichia coli O157:H7 isolates from the bovine host reservoir.</title>
        <authorList>
            <person name="Eppinger M."/>
            <person name="Mammel M.K."/>
            <person name="Leclerc J.E."/>
            <person name="Ravel J."/>
            <person name="Cebula T.A."/>
        </authorList>
    </citation>
    <scope>NUCLEOTIDE SEQUENCE [LARGE SCALE GENOMIC DNA]</scope>
    <source>
        <strain evidence="1 2">EC869</strain>
    </source>
</reference>
<dbReference type="BioCyc" id="ECOL478008-HMP:G76-482990-MONOMER"/>
<accession>A0A0H3PND5</accession>
<organism evidence="1 2">
    <name type="scientific">Escherichia coli O157:H7 (strain EC869)</name>
    <dbReference type="NCBI Taxonomy" id="478008"/>
    <lineage>
        <taxon>Bacteria</taxon>
        <taxon>Pseudomonadati</taxon>
        <taxon>Pseudomonadota</taxon>
        <taxon>Gammaproteobacteria</taxon>
        <taxon>Enterobacterales</taxon>
        <taxon>Enterobacteriaceae</taxon>
        <taxon>Escherichia</taxon>
    </lineage>
</organism>
<evidence type="ECO:0000313" key="1">
    <source>
        <dbReference type="EMBL" id="EDU89534.1"/>
    </source>
</evidence>
<sequence>MRVVHAGCGVNALSSLQNCAKSMDCTGNVGLISVAHQADLRLSSV</sequence>
<name>A0A0H3PND5_ECO5C</name>
<dbReference type="AlphaFoldDB" id="A0A0H3PND5"/>
<dbReference type="EMBL" id="ABHU01000021">
    <property type="protein sequence ID" value="EDU89534.1"/>
    <property type="molecule type" value="Genomic_DNA"/>
</dbReference>
<protein>
    <submittedName>
        <fullName evidence="1">Enterobactin synthetase component D</fullName>
    </submittedName>
</protein>
<proteinExistence type="predicted"/>
<comment type="caution">
    <text evidence="1">The sequence shown here is derived from an EMBL/GenBank/DDBJ whole genome shotgun (WGS) entry which is preliminary data.</text>
</comment>
<evidence type="ECO:0000313" key="2">
    <source>
        <dbReference type="Proteomes" id="UP000004641"/>
    </source>
</evidence>